<protein>
    <submittedName>
        <fullName evidence="1">Uncharacterized protein</fullName>
    </submittedName>
</protein>
<keyword evidence="2" id="KW-1185">Reference proteome</keyword>
<accession>A0A0F6TP81</accession>
<gene>
    <name evidence="1" type="ORF">TQ33_0294</name>
</gene>
<sequence length="114" mass="12542">MIDMLRTAMFTVLILISEISAAVNSQWQTSAIEKIYPLLTGDFVLTFTEINTNCRDGASNAYYYVKEGVNGVKREGVKSMLSVALSAASMGKEITVNFDADLDSGAINRLYIKF</sequence>
<name>A0A0F6TP81_9GAMM</name>
<reference evidence="1 2" key="1">
    <citation type="submission" date="2015-02" db="EMBL/GenBank/DDBJ databases">
        <title>Complete genome sequence of Kangiella geojedonensis strain YCS-5T.</title>
        <authorList>
            <person name="Kim K.M."/>
        </authorList>
    </citation>
    <scope>NUCLEOTIDE SEQUENCE [LARGE SCALE GENOMIC DNA]</scope>
    <source>
        <strain evidence="1 2">YCS-5</strain>
    </source>
</reference>
<dbReference type="STRING" id="914150.TQ33_0294"/>
<organism evidence="1 2">
    <name type="scientific">Kangiella geojedonensis</name>
    <dbReference type="NCBI Taxonomy" id="914150"/>
    <lineage>
        <taxon>Bacteria</taxon>
        <taxon>Pseudomonadati</taxon>
        <taxon>Pseudomonadota</taxon>
        <taxon>Gammaproteobacteria</taxon>
        <taxon>Kangiellales</taxon>
        <taxon>Kangiellaceae</taxon>
        <taxon>Kangiella</taxon>
    </lineage>
</organism>
<dbReference type="AlphaFoldDB" id="A0A0F6TP81"/>
<proteinExistence type="predicted"/>
<dbReference type="Proteomes" id="UP000034071">
    <property type="component" value="Chromosome"/>
</dbReference>
<dbReference type="EMBL" id="CP010975">
    <property type="protein sequence ID" value="AKE51282.1"/>
    <property type="molecule type" value="Genomic_DNA"/>
</dbReference>
<dbReference type="KEGG" id="kge:TQ33_0294"/>
<evidence type="ECO:0000313" key="2">
    <source>
        <dbReference type="Proteomes" id="UP000034071"/>
    </source>
</evidence>
<dbReference type="HOGENOM" id="CLU_2117716_0_0_6"/>
<evidence type="ECO:0000313" key="1">
    <source>
        <dbReference type="EMBL" id="AKE51282.1"/>
    </source>
</evidence>